<dbReference type="STRING" id="77166.U4UMG7"/>
<accession>U4UMG7</accession>
<proteinExistence type="predicted"/>
<evidence type="ECO:0000313" key="4">
    <source>
        <dbReference type="EMBL" id="ERL91210.1"/>
    </source>
</evidence>
<dbReference type="Proteomes" id="UP000030742">
    <property type="component" value="Unassembled WGS sequence"/>
</dbReference>
<gene>
    <name evidence="4" type="ORF">D910_08548</name>
</gene>
<feature type="domain" description="SWIM-type" evidence="3">
    <location>
        <begin position="169"/>
        <end position="205"/>
    </location>
</feature>
<evidence type="ECO:0000313" key="5">
    <source>
        <dbReference type="Proteomes" id="UP000030742"/>
    </source>
</evidence>
<evidence type="ECO:0000259" key="3">
    <source>
        <dbReference type="PROSITE" id="PS50966"/>
    </source>
</evidence>
<keyword evidence="1" id="KW-0862">Zinc</keyword>
<keyword evidence="1" id="KW-0863">Zinc-finger</keyword>
<feature type="compositionally biased region" description="Basic and acidic residues" evidence="2">
    <location>
        <begin position="651"/>
        <end position="661"/>
    </location>
</feature>
<dbReference type="PROSITE" id="PS50966">
    <property type="entry name" value="ZF_SWIM"/>
    <property type="match status" value="1"/>
</dbReference>
<dbReference type="Pfam" id="PF04434">
    <property type="entry name" value="SWIM"/>
    <property type="match status" value="1"/>
</dbReference>
<reference evidence="4 5" key="1">
    <citation type="journal article" date="2013" name="Genome Biol.">
        <title>Draft genome of the mountain pine beetle, Dendroctonus ponderosae Hopkins, a major forest pest.</title>
        <authorList>
            <person name="Keeling C.I."/>
            <person name="Yuen M.M."/>
            <person name="Liao N.Y."/>
            <person name="Docking T.R."/>
            <person name="Chan S.K."/>
            <person name="Taylor G.A."/>
            <person name="Palmquist D.L."/>
            <person name="Jackman S.D."/>
            <person name="Nguyen A."/>
            <person name="Li M."/>
            <person name="Henderson H."/>
            <person name="Janes J.K."/>
            <person name="Zhao Y."/>
            <person name="Pandoh P."/>
            <person name="Moore R."/>
            <person name="Sperling F.A."/>
            <person name="Huber D.P."/>
            <person name="Birol I."/>
            <person name="Jones S.J."/>
            <person name="Bohlmann J."/>
        </authorList>
    </citation>
    <scope>NUCLEOTIDE SEQUENCE</scope>
</reference>
<feature type="compositionally biased region" description="Low complexity" evidence="2">
    <location>
        <begin position="662"/>
        <end position="671"/>
    </location>
</feature>
<dbReference type="GO" id="GO:0008270">
    <property type="term" value="F:zinc ion binding"/>
    <property type="evidence" value="ECO:0007669"/>
    <property type="project" value="UniProtKB-KW"/>
</dbReference>
<dbReference type="EMBL" id="KB632277">
    <property type="protein sequence ID" value="ERL91210.1"/>
    <property type="molecule type" value="Genomic_DNA"/>
</dbReference>
<dbReference type="InterPro" id="IPR007527">
    <property type="entry name" value="Znf_SWIM"/>
</dbReference>
<dbReference type="PANTHER" id="PTHR22619">
    <property type="entry name" value="ZINC FINGER SWIM DOMAIN CONTAINING PROTEIN 4, 5, 6"/>
    <property type="match status" value="1"/>
</dbReference>
<protein>
    <recommendedName>
        <fullName evidence="3">SWIM-type domain-containing protein</fullName>
    </recommendedName>
</protein>
<name>U4UMG7_DENPD</name>
<dbReference type="PANTHER" id="PTHR22619:SF1">
    <property type="entry name" value="ZINC FINGER SWIM DOMAIN-CONTAINING PROTEIN 8"/>
    <property type="match status" value="1"/>
</dbReference>
<organism evidence="4 5">
    <name type="scientific">Dendroctonus ponderosae</name>
    <name type="common">Mountain pine beetle</name>
    <dbReference type="NCBI Taxonomy" id="77166"/>
    <lineage>
        <taxon>Eukaryota</taxon>
        <taxon>Metazoa</taxon>
        <taxon>Ecdysozoa</taxon>
        <taxon>Arthropoda</taxon>
        <taxon>Hexapoda</taxon>
        <taxon>Insecta</taxon>
        <taxon>Pterygota</taxon>
        <taxon>Neoptera</taxon>
        <taxon>Endopterygota</taxon>
        <taxon>Coleoptera</taxon>
        <taxon>Polyphaga</taxon>
        <taxon>Cucujiformia</taxon>
        <taxon>Curculionidae</taxon>
        <taxon>Scolytinae</taxon>
        <taxon>Dendroctonus</taxon>
    </lineage>
</organism>
<feature type="region of interest" description="Disordered" evidence="2">
    <location>
        <begin position="406"/>
        <end position="425"/>
    </location>
</feature>
<dbReference type="GO" id="GO:0031462">
    <property type="term" value="C:Cul2-RING ubiquitin ligase complex"/>
    <property type="evidence" value="ECO:0007669"/>
    <property type="project" value="TreeGrafter"/>
</dbReference>
<dbReference type="OrthoDB" id="10013584at2759"/>
<keyword evidence="1" id="KW-0479">Metal-binding</keyword>
<sequence>MKSMTILCCPTPDVDVVCWFFDDSDRFEEDSMCSWSSEPESVCNNWRGWKKPTNGQNGFYGGGRNNADVPSLTELAAKCVASHIPFELVEHVYPPVPEQLQLRIAYWSFPDNEEDIRLYSCLANGSADEFSRGEYLHRNHLVKEPLQIGFHLSASVQQVRYNNSSTPTFNVAVTFDRRRISSCNCTCQSQAYWCSHIVAVCLTRIHWPHLVTLRAPVSESLSRLHREQLQKFAQYLISELPQQILPTAQRLLDELLGSQPSAINSVCGAPDPTAGASAMDQTSWYLDEKTLHDNIKKILIKFCVPAPMVFSDVNYLSNVAPPAAAEWTSLLRPLRGREPEGMWNLLSIVREMFKRNDRNAVPLLEIITEECLACEQVLIWYGNPKLPLNVVLQWFNTKVALLSGSTSHGGPGGGKHNNINSNTHASQHAGSSLCDEIVVLWRLAALNPELAPSERDMFHSQFSSWHQKTLEKVSKCRNTTNSSASNYYKNSSLKADLEIFTGFKPAIDACYLDWDDYPMPGITYTSDINPMYHCPFTCFRHGPESTRGESQVAQVNSSNAALNCGQIQHSHHHAHHRHHYHSFHNHRYGFMNVMSLHPVEYAPHAHISQLNERDGNRSSVSSEGFCEVDDDINVLRVRSFNDIDSQGGGGKESRVPSKEESGSSSESPNSGDEYVVYFYNAKEENASLDRPDNQLAISQSLDNSDSRFDVFSEIRKCNDPWDVLFARAEGLHAHGHNREACILGVKLAEELLANPPDLMIEVPQVPKKKGKKPQLNPATHQLSVLASGTLSKGAFLCSVLSENPEHFHLAFRVGMFGLEMARPPASTKPLEVKLANQETDLVNLLKKLPLGPRELQILRTRAQEIKDGTIKSRGEAMLPIMLASFIFDALVIPSIVGRDRSKIVLRLPTDESLAYEAAVVALGLKANVSEADHPLLCEGTRRQRGELAIALLTFYKDDSYKICRIMEKLLDKEVHQLIKTPLISPYYTNNPPIHHMKEREGESSAMPTSPFIPGAEGIATECNTGSRPHSSTSAEVEQGMGALSVGTSINALGQGVNSRTKDGRYKKRAYPSIPNQPSEAGAHFMFELAKTVLNKAGGSSSTSLFTQPSTTQTHHGPHRGLHMCAFQMGLYALGLHNCVSPNWLSRTYSSHVSWITGQAMEIGAAAICFLIDTWEGHLTPPEAASIADRASRGCDTNMVNAAANLALSVLPHSHALNPNEIQRAILQCKEQSDDMLEHACLTVETAAKGGGVYPEVLFQVAKYWFELYVRYTPGEQPVGPDVPVTATPVVVTTAPPLYPCPHGQK</sequence>
<evidence type="ECO:0000256" key="2">
    <source>
        <dbReference type="SAM" id="MobiDB-lite"/>
    </source>
</evidence>
<dbReference type="InterPro" id="IPR057945">
    <property type="entry name" value="TPR_ZSWIM8"/>
</dbReference>
<feature type="region of interest" description="Disordered" evidence="2">
    <location>
        <begin position="639"/>
        <end position="671"/>
    </location>
</feature>
<dbReference type="Pfam" id="PF25572">
    <property type="entry name" value="TPR_ZSWIM8"/>
    <property type="match status" value="1"/>
</dbReference>
<evidence type="ECO:0000256" key="1">
    <source>
        <dbReference type="PROSITE-ProRule" id="PRU00325"/>
    </source>
</evidence>